<protein>
    <recommendedName>
        <fullName evidence="2">CBS domain-containing protein</fullName>
    </recommendedName>
</protein>
<dbReference type="SUPFAM" id="SSF158791">
    <property type="entry name" value="MgtE N-terminal domain-like"/>
    <property type="match status" value="1"/>
</dbReference>
<sequence>MTSGRVATVEQVKKSPVLKDFNTFFLSEILSVKVYDKNDKFVGYIDDVAIDASENIRHPYVSAMIVRSGKNITAYDYSAFVEYRYDYFELGSDQAPLPIKLTSDGEYESDTEILLKRDVLDKQIVDTSGMRLVRVNDIKLTFVKNGIVTIGADIGPTGLMRRLSLSRIYKAAAALFNKKIPDQIISWQFVEPIGTSHKNKIRLVVPYAKLSLLHPADIADIIEELSVQESTEILKSLDEETAAETLAEIEEQDLQISLIESLGTEKAADILDMMPPDEAADILGDLSEMQAEQILSDMNSQGAEEVRELMSHDEDTAGGLMTTEYISFPETFNVEQALAEYRLIAPNIEMAYYLYVEEKGGYLKGVLTLKDLVVARPYQKLTEIMNRKVAFCLLDERKEDVAEKIARYSLLAIPVVDGEDVLKGIITFDDVMDTIIEINEELPHFLKGAE</sequence>
<dbReference type="Pfam" id="PF03448">
    <property type="entry name" value="MgtE_N"/>
    <property type="match status" value="1"/>
</dbReference>
<dbReference type="GO" id="GO:0015095">
    <property type="term" value="F:magnesium ion transmembrane transporter activity"/>
    <property type="evidence" value="ECO:0007669"/>
    <property type="project" value="InterPro"/>
</dbReference>
<dbReference type="PANTHER" id="PTHR43773:SF1">
    <property type="entry name" value="MAGNESIUM TRANSPORTER MGTE"/>
    <property type="match status" value="1"/>
</dbReference>
<dbReference type="InterPro" id="IPR046342">
    <property type="entry name" value="CBS_dom_sf"/>
</dbReference>
<dbReference type="GO" id="GO:0016020">
    <property type="term" value="C:membrane"/>
    <property type="evidence" value="ECO:0007669"/>
    <property type="project" value="InterPro"/>
</dbReference>
<dbReference type="SUPFAM" id="SSF54631">
    <property type="entry name" value="CBS-domain pair"/>
    <property type="match status" value="1"/>
</dbReference>
<evidence type="ECO:0000259" key="2">
    <source>
        <dbReference type="PROSITE" id="PS51371"/>
    </source>
</evidence>
<dbReference type="Gene3D" id="1.25.60.10">
    <property type="entry name" value="MgtE N-terminal domain-like"/>
    <property type="match status" value="1"/>
</dbReference>
<dbReference type="Pfam" id="PF00571">
    <property type="entry name" value="CBS"/>
    <property type="match status" value="2"/>
</dbReference>
<dbReference type="PROSITE" id="PS51371">
    <property type="entry name" value="CBS"/>
    <property type="match status" value="1"/>
</dbReference>
<dbReference type="PANTHER" id="PTHR43773">
    <property type="entry name" value="MAGNESIUM TRANSPORTER MGTE"/>
    <property type="match status" value="1"/>
</dbReference>
<dbReference type="EMBL" id="MGFH01000147">
    <property type="protein sequence ID" value="OGM04299.1"/>
    <property type="molecule type" value="Genomic_DNA"/>
</dbReference>
<dbReference type="Gene3D" id="3.10.580.10">
    <property type="entry name" value="CBS-domain"/>
    <property type="match status" value="1"/>
</dbReference>
<evidence type="ECO:0000313" key="3">
    <source>
        <dbReference type="EMBL" id="OGM04299.1"/>
    </source>
</evidence>
<comment type="caution">
    <text evidence="3">The sequence shown here is derived from an EMBL/GenBank/DDBJ whole genome shotgun (WGS) entry which is preliminary data.</text>
</comment>
<feature type="domain" description="CBS" evidence="2">
    <location>
        <begin position="385"/>
        <end position="441"/>
    </location>
</feature>
<dbReference type="STRING" id="1817813.A2008_07355"/>
<dbReference type="InterPro" id="IPR038076">
    <property type="entry name" value="MgtE_N_sf"/>
</dbReference>
<keyword evidence="1" id="KW-0129">CBS domain</keyword>
<organism evidence="3 4">
    <name type="scientific">Candidatus Wallbacteria bacterium GWC2_49_35</name>
    <dbReference type="NCBI Taxonomy" id="1817813"/>
    <lineage>
        <taxon>Bacteria</taxon>
        <taxon>Candidatus Walliibacteriota</taxon>
    </lineage>
</organism>
<dbReference type="AlphaFoldDB" id="A0A1F7WPI9"/>
<evidence type="ECO:0000256" key="1">
    <source>
        <dbReference type="PROSITE-ProRule" id="PRU00703"/>
    </source>
</evidence>
<name>A0A1F7WPI9_9BACT</name>
<proteinExistence type="predicted"/>
<dbReference type="InterPro" id="IPR006668">
    <property type="entry name" value="Mg_transptr_MgtE_intracell_dom"/>
</dbReference>
<dbReference type="Proteomes" id="UP000178735">
    <property type="component" value="Unassembled WGS sequence"/>
</dbReference>
<dbReference type="InterPro" id="IPR000644">
    <property type="entry name" value="CBS_dom"/>
</dbReference>
<gene>
    <name evidence="3" type="ORF">A2008_07355</name>
</gene>
<evidence type="ECO:0000313" key="4">
    <source>
        <dbReference type="Proteomes" id="UP000178735"/>
    </source>
</evidence>
<dbReference type="SMART" id="SM00924">
    <property type="entry name" value="MgtE_N"/>
    <property type="match status" value="1"/>
</dbReference>
<accession>A0A1F7WPI9</accession>
<dbReference type="CDD" id="cd04606">
    <property type="entry name" value="CBS_pair_Mg_transporter"/>
    <property type="match status" value="1"/>
</dbReference>
<reference evidence="3 4" key="1">
    <citation type="journal article" date="2016" name="Nat. Commun.">
        <title>Thousands of microbial genomes shed light on interconnected biogeochemical processes in an aquifer system.</title>
        <authorList>
            <person name="Anantharaman K."/>
            <person name="Brown C.T."/>
            <person name="Hug L.A."/>
            <person name="Sharon I."/>
            <person name="Castelle C.J."/>
            <person name="Probst A.J."/>
            <person name="Thomas B.C."/>
            <person name="Singh A."/>
            <person name="Wilkins M.J."/>
            <person name="Karaoz U."/>
            <person name="Brodie E.L."/>
            <person name="Williams K.H."/>
            <person name="Hubbard S.S."/>
            <person name="Banfield J.F."/>
        </authorList>
    </citation>
    <scope>NUCLEOTIDE SEQUENCE [LARGE SCALE GENOMIC DNA]</scope>
</reference>
<dbReference type="InterPro" id="IPR006669">
    <property type="entry name" value="MgtE_transporter"/>
</dbReference>